<dbReference type="HOGENOM" id="CLU_1238814_0_0_10"/>
<proteinExistence type="predicted"/>
<accession>I0AL70</accession>
<organism evidence="1 2">
    <name type="scientific">Ignavibacterium album (strain DSM 19864 / JCM 16511 / NBRC 101810 / Mat9-16)</name>
    <dbReference type="NCBI Taxonomy" id="945713"/>
    <lineage>
        <taxon>Bacteria</taxon>
        <taxon>Pseudomonadati</taxon>
        <taxon>Ignavibacteriota</taxon>
        <taxon>Ignavibacteria</taxon>
        <taxon>Ignavibacteriales</taxon>
        <taxon>Ignavibacteriaceae</taxon>
        <taxon>Ignavibacterium</taxon>
    </lineage>
</organism>
<evidence type="ECO:0008006" key="3">
    <source>
        <dbReference type="Google" id="ProtNLM"/>
    </source>
</evidence>
<evidence type="ECO:0000313" key="1">
    <source>
        <dbReference type="EMBL" id="AFH49727.1"/>
    </source>
</evidence>
<reference evidence="1 2" key="1">
    <citation type="journal article" date="2012" name="Front. Microbiol.">
        <title>Complete genome of Ignavibacterium album, a metabolically versatile, flagellated, facultative anaerobe from the phylum Chlorobi.</title>
        <authorList>
            <person name="Liu Z."/>
            <person name="Frigaard N.-U."/>
            <person name="Vogl K."/>
            <person name="Iino T."/>
            <person name="Ohkuma M."/>
            <person name="Overmann J."/>
            <person name="Bryant D.A."/>
        </authorList>
    </citation>
    <scope>NUCLEOTIDE SEQUENCE [LARGE SCALE GENOMIC DNA]</scope>
    <source>
        <strain evidence="2">DSM 19864 / JCM 16511 / NBRC 101810 / Mat9-16</strain>
    </source>
</reference>
<dbReference type="AlphaFoldDB" id="I0AL70"/>
<dbReference type="EMBL" id="CP003418">
    <property type="protein sequence ID" value="AFH49727.1"/>
    <property type="molecule type" value="Genomic_DNA"/>
</dbReference>
<evidence type="ECO:0000313" key="2">
    <source>
        <dbReference type="Proteomes" id="UP000007394"/>
    </source>
</evidence>
<sequence length="223" mass="26466">MQTLQNLEILEIEILELLNSIKVLEYLYFGGGTMLRLCHNLNRYSTDLDFWLDISSDSKQIYKSIRKHLADNYKLTDSMNKRNTLLFELKSPSVSRSLKIEIRKEQKEFDWEYKIAFSRFTTKQVMVRALTLDQMMKNKFEALLSRKIIRDAFDIEFLLMRGIELPSDKSLLKAALQIINNFKEQDFKVTLGSILDEKDRKFYLVNKFNLLKEEITKRLNISE</sequence>
<dbReference type="OrthoDB" id="9780929at2"/>
<dbReference type="Pfam" id="PF08843">
    <property type="entry name" value="AbiEii"/>
    <property type="match status" value="1"/>
</dbReference>
<gene>
    <name evidence="1" type="ordered locus">IALB_2022</name>
</gene>
<dbReference type="Gene3D" id="3.10.450.620">
    <property type="entry name" value="JHP933, nucleotidyltransferase-like core domain"/>
    <property type="match status" value="1"/>
</dbReference>
<dbReference type="Proteomes" id="UP000007394">
    <property type="component" value="Chromosome"/>
</dbReference>
<protein>
    <recommendedName>
        <fullName evidence="3">Nucleotidyl transferase AbiEii/AbiGii toxin family protein</fullName>
    </recommendedName>
</protein>
<name>I0AL70_IGNAJ</name>
<dbReference type="STRING" id="945713.IALB_2022"/>
<dbReference type="InterPro" id="IPR014942">
    <property type="entry name" value="AbiEii"/>
</dbReference>
<dbReference type="RefSeq" id="WP_014560876.1">
    <property type="nucleotide sequence ID" value="NC_017464.1"/>
</dbReference>
<dbReference type="KEGG" id="ial:IALB_2022"/>
<keyword evidence="2" id="KW-1185">Reference proteome</keyword>
<dbReference type="PATRIC" id="fig|945713.3.peg.2026"/>
<dbReference type="eggNOG" id="COG2253">
    <property type="taxonomic scope" value="Bacteria"/>
</dbReference>